<gene>
    <name evidence="2" type="ORF">DPMN_137915</name>
</gene>
<feature type="compositionally biased region" description="Polar residues" evidence="1">
    <location>
        <begin position="148"/>
        <end position="159"/>
    </location>
</feature>
<feature type="compositionally biased region" description="Polar residues" evidence="1">
    <location>
        <begin position="113"/>
        <end position="130"/>
    </location>
</feature>
<feature type="compositionally biased region" description="Basic and acidic residues" evidence="1">
    <location>
        <begin position="131"/>
        <end position="146"/>
    </location>
</feature>
<feature type="region of interest" description="Disordered" evidence="1">
    <location>
        <begin position="99"/>
        <end position="159"/>
    </location>
</feature>
<dbReference type="AlphaFoldDB" id="A0A9D4JJA5"/>
<evidence type="ECO:0000313" key="3">
    <source>
        <dbReference type="Proteomes" id="UP000828390"/>
    </source>
</evidence>
<comment type="caution">
    <text evidence="2">The sequence shown here is derived from an EMBL/GenBank/DDBJ whole genome shotgun (WGS) entry which is preliminary data.</text>
</comment>
<dbReference type="Proteomes" id="UP000828390">
    <property type="component" value="Unassembled WGS sequence"/>
</dbReference>
<reference evidence="2" key="1">
    <citation type="journal article" date="2019" name="bioRxiv">
        <title>The Genome of the Zebra Mussel, Dreissena polymorpha: A Resource for Invasive Species Research.</title>
        <authorList>
            <person name="McCartney M.A."/>
            <person name="Auch B."/>
            <person name="Kono T."/>
            <person name="Mallez S."/>
            <person name="Zhang Y."/>
            <person name="Obille A."/>
            <person name="Becker A."/>
            <person name="Abrahante J.E."/>
            <person name="Garbe J."/>
            <person name="Badalamenti J.P."/>
            <person name="Herman A."/>
            <person name="Mangelson H."/>
            <person name="Liachko I."/>
            <person name="Sullivan S."/>
            <person name="Sone E.D."/>
            <person name="Koren S."/>
            <person name="Silverstein K.A.T."/>
            <person name="Beckman K.B."/>
            <person name="Gohl D.M."/>
        </authorList>
    </citation>
    <scope>NUCLEOTIDE SEQUENCE</scope>
    <source>
        <strain evidence="2">Duluth1</strain>
        <tissue evidence="2">Whole animal</tissue>
    </source>
</reference>
<organism evidence="2 3">
    <name type="scientific">Dreissena polymorpha</name>
    <name type="common">Zebra mussel</name>
    <name type="synonym">Mytilus polymorpha</name>
    <dbReference type="NCBI Taxonomy" id="45954"/>
    <lineage>
        <taxon>Eukaryota</taxon>
        <taxon>Metazoa</taxon>
        <taxon>Spiralia</taxon>
        <taxon>Lophotrochozoa</taxon>
        <taxon>Mollusca</taxon>
        <taxon>Bivalvia</taxon>
        <taxon>Autobranchia</taxon>
        <taxon>Heteroconchia</taxon>
        <taxon>Euheterodonta</taxon>
        <taxon>Imparidentia</taxon>
        <taxon>Neoheterodontei</taxon>
        <taxon>Myida</taxon>
        <taxon>Dreissenoidea</taxon>
        <taxon>Dreissenidae</taxon>
        <taxon>Dreissena</taxon>
    </lineage>
</organism>
<sequence>MGMCDADSCDSATCSHCENSMDRCMLYPGKLDHNTQTENGEGWSDISGSQAGQDRCKSVSEQTVKCEQRSTRTCGSSLLESFGTKCRLSNEDVEANARKLAANKHGGSGSGIVRSNSANSMSDNSTIQASETEKMATSESSMERKSSGYGTNSFVDNTW</sequence>
<proteinExistence type="predicted"/>
<evidence type="ECO:0000256" key="1">
    <source>
        <dbReference type="SAM" id="MobiDB-lite"/>
    </source>
</evidence>
<evidence type="ECO:0000313" key="2">
    <source>
        <dbReference type="EMBL" id="KAH3809542.1"/>
    </source>
</evidence>
<accession>A0A9D4JJA5</accession>
<protein>
    <submittedName>
        <fullName evidence="2">Uncharacterized protein</fullName>
    </submittedName>
</protein>
<keyword evidence="3" id="KW-1185">Reference proteome</keyword>
<name>A0A9D4JJA5_DREPO</name>
<reference evidence="2" key="2">
    <citation type="submission" date="2020-11" db="EMBL/GenBank/DDBJ databases">
        <authorList>
            <person name="McCartney M.A."/>
            <person name="Auch B."/>
            <person name="Kono T."/>
            <person name="Mallez S."/>
            <person name="Becker A."/>
            <person name="Gohl D.M."/>
            <person name="Silverstein K.A.T."/>
            <person name="Koren S."/>
            <person name="Bechman K.B."/>
            <person name="Herman A."/>
            <person name="Abrahante J.E."/>
            <person name="Garbe J."/>
        </authorList>
    </citation>
    <scope>NUCLEOTIDE SEQUENCE</scope>
    <source>
        <strain evidence="2">Duluth1</strain>
        <tissue evidence="2">Whole animal</tissue>
    </source>
</reference>
<dbReference type="EMBL" id="JAIWYP010000006">
    <property type="protein sequence ID" value="KAH3809542.1"/>
    <property type="molecule type" value="Genomic_DNA"/>
</dbReference>